<dbReference type="InterPro" id="IPR002123">
    <property type="entry name" value="Plipid/glycerol_acylTrfase"/>
</dbReference>
<reference evidence="6 7" key="1">
    <citation type="submission" date="2022-11" db="EMBL/GenBank/DDBJ databases">
        <title>Mucor velutinosus strain NIH1002 WGS.</title>
        <authorList>
            <person name="Subramanian P."/>
            <person name="Mullikin J.C."/>
            <person name="Segre J.A."/>
            <person name="Zelazny A.M."/>
        </authorList>
    </citation>
    <scope>NUCLEOTIDE SEQUENCE [LARGE SCALE GENOMIC DNA]</scope>
    <source>
        <strain evidence="6 7">NIH1002</strain>
    </source>
</reference>
<feature type="domain" description="Phospholipid/glycerol acyltransferase" evidence="5">
    <location>
        <begin position="54"/>
        <end position="149"/>
    </location>
</feature>
<dbReference type="GO" id="GO:0016746">
    <property type="term" value="F:acyltransferase activity"/>
    <property type="evidence" value="ECO:0007669"/>
    <property type="project" value="UniProtKB-KW"/>
</dbReference>
<dbReference type="CDD" id="cd07990">
    <property type="entry name" value="LPLAT_LCLAT1-like"/>
    <property type="match status" value="1"/>
</dbReference>
<dbReference type="InterPro" id="IPR032098">
    <property type="entry name" value="Acyltransf_C"/>
</dbReference>
<evidence type="ECO:0000313" key="6">
    <source>
        <dbReference type="EMBL" id="KAK4514324.1"/>
    </source>
</evidence>
<keyword evidence="2" id="KW-0808">Transferase</keyword>
<dbReference type="GO" id="GO:0005783">
    <property type="term" value="C:endoplasmic reticulum"/>
    <property type="evidence" value="ECO:0007669"/>
    <property type="project" value="TreeGrafter"/>
</dbReference>
<gene>
    <name evidence="6" type="primary">PRF1</name>
    <name evidence="6" type="ORF">ATC70_001916</name>
</gene>
<proteinExistence type="inferred from homology"/>
<dbReference type="Proteomes" id="UP001304243">
    <property type="component" value="Unassembled WGS sequence"/>
</dbReference>
<accession>A0AAN7HM36</accession>
<dbReference type="Pfam" id="PF16076">
    <property type="entry name" value="Acyltransf_C"/>
    <property type="match status" value="1"/>
</dbReference>
<feature type="chain" id="PRO_5043003840" evidence="4">
    <location>
        <begin position="25"/>
        <end position="294"/>
    </location>
</feature>
<dbReference type="Pfam" id="PF01553">
    <property type="entry name" value="Acyltransferase"/>
    <property type="match status" value="1"/>
</dbReference>
<name>A0AAN7HM36_9FUNG</name>
<protein>
    <submittedName>
        <fullName evidence="6">Peptide chain release factor 1</fullName>
    </submittedName>
</protein>
<evidence type="ECO:0000256" key="1">
    <source>
        <dbReference type="ARBA" id="ARBA00008655"/>
    </source>
</evidence>
<dbReference type="AlphaFoldDB" id="A0AAN7HM36"/>
<keyword evidence="3" id="KW-0012">Acyltransferase</keyword>
<evidence type="ECO:0000256" key="3">
    <source>
        <dbReference type="ARBA" id="ARBA00023315"/>
    </source>
</evidence>
<keyword evidence="7" id="KW-1185">Reference proteome</keyword>
<feature type="signal peptide" evidence="4">
    <location>
        <begin position="1"/>
        <end position="24"/>
    </location>
</feature>
<dbReference type="RefSeq" id="XP_064680990.1">
    <property type="nucleotide sequence ID" value="XM_064821304.1"/>
</dbReference>
<dbReference type="SMART" id="SM00563">
    <property type="entry name" value="PlsC"/>
    <property type="match status" value="1"/>
</dbReference>
<dbReference type="EMBL" id="JASEJX010000015">
    <property type="protein sequence ID" value="KAK4514324.1"/>
    <property type="molecule type" value="Genomic_DNA"/>
</dbReference>
<dbReference type="PANTHER" id="PTHR10983">
    <property type="entry name" value="1-ACYLGLYCEROL-3-PHOSPHATE ACYLTRANSFERASE-RELATED"/>
    <property type="match status" value="1"/>
</dbReference>
<comment type="similarity">
    <text evidence="1">Belongs to the 1-acyl-sn-glycerol-3-phosphate acyltransferase family.</text>
</comment>
<comment type="caution">
    <text evidence="6">The sequence shown here is derived from an EMBL/GenBank/DDBJ whole genome shotgun (WGS) entry which is preliminary data.</text>
</comment>
<evidence type="ECO:0000259" key="5">
    <source>
        <dbReference type="SMART" id="SM00563"/>
    </source>
</evidence>
<evidence type="ECO:0000256" key="2">
    <source>
        <dbReference type="ARBA" id="ARBA00022679"/>
    </source>
</evidence>
<dbReference type="PANTHER" id="PTHR10983:SF16">
    <property type="entry name" value="LYSOCARDIOLIPIN ACYLTRANSFERASE 1"/>
    <property type="match status" value="1"/>
</dbReference>
<dbReference type="GeneID" id="89945618"/>
<organism evidence="6 7">
    <name type="scientific">Mucor velutinosus</name>
    <dbReference type="NCBI Taxonomy" id="708070"/>
    <lineage>
        <taxon>Eukaryota</taxon>
        <taxon>Fungi</taxon>
        <taxon>Fungi incertae sedis</taxon>
        <taxon>Mucoromycota</taxon>
        <taxon>Mucoromycotina</taxon>
        <taxon>Mucoromycetes</taxon>
        <taxon>Mucorales</taxon>
        <taxon>Mucorineae</taxon>
        <taxon>Mucoraceae</taxon>
        <taxon>Mucor</taxon>
    </lineage>
</organism>
<keyword evidence="4" id="KW-0732">Signal</keyword>
<sequence>MMQTWSQNLVALIQWFAPADFILTFDENCGPMQDIVQRDIKTGDVHGLVFPKRIIVTSNHQIYADWVYIWCIAYLGKAHGVLKILLKSSLKNLPVYGQSKKGDQSLWLVLFPEGTVVSPSTRKRSKDFAELNNMHDNRYTLLPRSTGLRLCTTTLADSIDYIYDFTIGYSGIKPNDIPEQVYTIQSVFFFNFYPKQVHVYVRRFKVDAIPTSDEADFNQWNLERWKEKDELMDHFYKHGVFPSNPVVASTEESRVVDVPIRLNSSIFDLARIWVFIVPYLLVLKKLLLSSSGTV</sequence>
<evidence type="ECO:0000313" key="7">
    <source>
        <dbReference type="Proteomes" id="UP001304243"/>
    </source>
</evidence>
<evidence type="ECO:0000256" key="4">
    <source>
        <dbReference type="SAM" id="SignalP"/>
    </source>
</evidence>
<dbReference type="GO" id="GO:0036149">
    <property type="term" value="P:phosphatidylinositol acyl-chain remodeling"/>
    <property type="evidence" value="ECO:0007669"/>
    <property type="project" value="TreeGrafter"/>
</dbReference>
<dbReference type="SUPFAM" id="SSF69593">
    <property type="entry name" value="Glycerol-3-phosphate (1)-acyltransferase"/>
    <property type="match status" value="1"/>
</dbReference>